<dbReference type="PROSITE" id="PS51987">
    <property type="entry name" value="GS_CATALYTIC"/>
    <property type="match status" value="1"/>
</dbReference>
<evidence type="ECO:0000256" key="11">
    <source>
        <dbReference type="SAM" id="Phobius"/>
    </source>
</evidence>
<feature type="region of interest" description="Disordered" evidence="10">
    <location>
        <begin position="1294"/>
        <end position="1325"/>
    </location>
</feature>
<evidence type="ECO:0000256" key="1">
    <source>
        <dbReference type="ARBA" id="ARBA00009897"/>
    </source>
</evidence>
<dbReference type="Gene3D" id="3.30.70.141">
    <property type="entry name" value="Nucleoside diphosphate kinase-like domain"/>
    <property type="match status" value="1"/>
</dbReference>
<dbReference type="SMART" id="SM01230">
    <property type="entry name" value="Gln-synt_C"/>
    <property type="match status" value="1"/>
</dbReference>
<evidence type="ECO:0000256" key="9">
    <source>
        <dbReference type="RuleBase" id="RU004356"/>
    </source>
</evidence>
<evidence type="ECO:0000256" key="5">
    <source>
        <dbReference type="ARBA" id="ARBA00022840"/>
    </source>
</evidence>
<keyword evidence="11" id="KW-0812">Transmembrane</keyword>
<dbReference type="Gene3D" id="3.10.20.70">
    <property type="entry name" value="Glutamine synthetase, N-terminal domain"/>
    <property type="match status" value="1"/>
</dbReference>
<name>A0ABP0KBL0_9DINO</name>
<sequence length="1325" mass="145102">MCKLGRTKHFVRTGKDGGASALAKLRSFSGCVLAEYVWLDADGVTRSKTMTMTARPLKVTDLKVWNYDGSSTGQADGHNSEVLLKPRAIFNDPFRGYPNVMVLADAWNAWDDQPAKNNTRAPCAEIMDRYRSLDPWFGIEQEYTLMKPGKVGLKPTVPLGFNADGSEPAPQGPYYTGAGFNVAIGRPVADEHYKLCMEAGVKISGINAEVMPGQWEFQIGPCRGIEMGDHLTMARYIMLRVTEKHDCVCSFEPKPAKGDWNGAGCHTNFSVTPMRVAGGYDTIIKVCEAFGKVAKEHIAEYGEDNDKRLTGKHETCDINTFKYGVANRGASIRIPRDAEKSGRGYMEDRRPAANCDPYRVTNIIMRTTGECLSAETIEAGGKTHTAFVFVKPHAVYEKVKTMVKEKLTAEGMTIKSEGQIKSTIIDKKKLIDTHYGAIAAKAVTLKPKDLTVQEKSQEEFEKQFGVKWSKVMEDGLVFNAMDGAKKLGITADELGKKYDALKKGEGIIKFGGGFYCGKVDDIYVINGFYMNMRSKFTAPGTSIYYYEVEWPAEKMSWADFRGKLLGPTDPASAPEGSLRQMIYSKWSELGLPARPDTGDNGVHASASPFEALAERCNWLRASISKDAFGKGLLASGIPLPMLTKEWFNDPQVDFEGGKKSLFDLLEDLDAAACLKKCKDIAAANKKRSRGGQQVSGCGCALDGLEFTVIVVGTRLEQMPVRAALIHERTPSSHPKSGFRLQVHQHRAVLHRAARPSSHMDKVAPVLGGLAGLWAAYKIIPAPRSDDWTTPVMYRWELIPGVASEDCHELVIGVVGSSEDDAWTADRAVDGATSGLGVGLPINYHHYSNGIVYSQFDNGDPVREIPEASRGKMLLRQRRGGSVEELACACTAVRGCPKSGELDGLIIESRPELNGKEGTCRDAWRFGGSVGEFRPGGGSVERMVDTRTRQAYRTLPGYHFTTSTDRIFLDTTSFRHFAPLLEASQAYAQLSGCRFRLASFGPGHPLPAPSGQPSRDKSLRLAAKVQAEPQVQVFSERLLAGDPQLTEELDRAFRVVMVEGVRNAMMAAFQRLELWPPRPAPEGIEEDDCCYEADGAVKEHFMWSDLVEAAQDVNSPLPVIAQRLYNDDVRRLMAVPCDGAASPWQQRALTAAFIVDFAEDRETNTITMLFGTCCKEMIEEFALRVEEYEAQQRAESAALDAIEDPSPQAQLEPEAMPSEASAQTASASLLTAAQQLREETRKLRERGGLFVQENKAALALGAVGLVGGAVAALAAGGALRRSGSAQWGAIMATRLSRSQDDARQEDDEGLERKADTGRWLVASPVV</sequence>
<dbReference type="PROSITE" id="PS00181">
    <property type="entry name" value="GLNA_ATP"/>
    <property type="match status" value="1"/>
</dbReference>
<dbReference type="PANTHER" id="PTHR20852">
    <property type="entry name" value="GLUTAMINE SYNTHETASE"/>
    <property type="match status" value="1"/>
</dbReference>
<dbReference type="InterPro" id="IPR050292">
    <property type="entry name" value="Glutamine_Synthetase"/>
</dbReference>
<keyword evidence="15" id="KW-1185">Reference proteome</keyword>
<dbReference type="InterPro" id="IPR008147">
    <property type="entry name" value="Gln_synt_N"/>
</dbReference>
<dbReference type="SUPFAM" id="SSF54919">
    <property type="entry name" value="Nucleoside diphosphate kinase, NDK"/>
    <property type="match status" value="1"/>
</dbReference>
<evidence type="ECO:0000259" key="13">
    <source>
        <dbReference type="PROSITE" id="PS51987"/>
    </source>
</evidence>
<evidence type="ECO:0000256" key="7">
    <source>
        <dbReference type="PROSITE-ProRule" id="PRU01330"/>
    </source>
</evidence>
<evidence type="ECO:0000259" key="12">
    <source>
        <dbReference type="PROSITE" id="PS51986"/>
    </source>
</evidence>
<keyword evidence="11" id="KW-0472">Membrane</keyword>
<keyword evidence="4 9" id="KW-0547">Nucleotide-binding</keyword>
<dbReference type="SUPFAM" id="SSF54368">
    <property type="entry name" value="Glutamine synthetase, N-terminal domain"/>
    <property type="match status" value="1"/>
</dbReference>
<feature type="domain" description="GS beta-grasp" evidence="12">
    <location>
        <begin position="32"/>
        <end position="113"/>
    </location>
</feature>
<dbReference type="InterPro" id="IPR027303">
    <property type="entry name" value="Gln_synth_gly_rich_site"/>
</dbReference>
<evidence type="ECO:0000313" key="15">
    <source>
        <dbReference type="Proteomes" id="UP001642464"/>
    </source>
</evidence>
<reference evidence="14 15" key="1">
    <citation type="submission" date="2024-02" db="EMBL/GenBank/DDBJ databases">
        <authorList>
            <person name="Chen Y."/>
            <person name="Shah S."/>
            <person name="Dougan E. K."/>
            <person name="Thang M."/>
            <person name="Chan C."/>
        </authorList>
    </citation>
    <scope>NUCLEOTIDE SEQUENCE [LARGE SCALE GENOMIC DNA]</scope>
</reference>
<keyword evidence="5 9" id="KW-0067">ATP-binding</keyword>
<dbReference type="InterPro" id="IPR036850">
    <property type="entry name" value="NDK-like_dom_sf"/>
</dbReference>
<keyword evidence="11" id="KW-1133">Transmembrane helix</keyword>
<dbReference type="PROSITE" id="PS51986">
    <property type="entry name" value="GS_BETA_GRASP"/>
    <property type="match status" value="1"/>
</dbReference>
<dbReference type="EC" id="6.3.1.2" evidence="2 9"/>
<dbReference type="GO" id="GO:0016874">
    <property type="term" value="F:ligase activity"/>
    <property type="evidence" value="ECO:0007669"/>
    <property type="project" value="UniProtKB-KW"/>
</dbReference>
<comment type="similarity">
    <text evidence="1 7 8">Belongs to the glutamine synthetase family.</text>
</comment>
<feature type="transmembrane region" description="Helical" evidence="11">
    <location>
        <begin position="1255"/>
        <end position="1278"/>
    </location>
</feature>
<evidence type="ECO:0000256" key="10">
    <source>
        <dbReference type="SAM" id="MobiDB-lite"/>
    </source>
</evidence>
<dbReference type="InterPro" id="IPR014746">
    <property type="entry name" value="Gln_synth/guanido_kin_cat_dom"/>
</dbReference>
<evidence type="ECO:0000256" key="3">
    <source>
        <dbReference type="ARBA" id="ARBA00022598"/>
    </source>
</evidence>
<evidence type="ECO:0000256" key="6">
    <source>
        <dbReference type="ARBA" id="ARBA00049436"/>
    </source>
</evidence>
<dbReference type="InterPro" id="IPR036651">
    <property type="entry name" value="Gln_synt_N_sf"/>
</dbReference>
<comment type="catalytic activity">
    <reaction evidence="6 9">
        <text>L-glutamate + NH4(+) + ATP = L-glutamine + ADP + phosphate + H(+)</text>
        <dbReference type="Rhea" id="RHEA:16169"/>
        <dbReference type="ChEBI" id="CHEBI:15378"/>
        <dbReference type="ChEBI" id="CHEBI:28938"/>
        <dbReference type="ChEBI" id="CHEBI:29985"/>
        <dbReference type="ChEBI" id="CHEBI:30616"/>
        <dbReference type="ChEBI" id="CHEBI:43474"/>
        <dbReference type="ChEBI" id="CHEBI:58359"/>
        <dbReference type="ChEBI" id="CHEBI:456216"/>
        <dbReference type="EC" id="6.3.1.2"/>
    </reaction>
</comment>
<dbReference type="PANTHER" id="PTHR20852:SF57">
    <property type="entry name" value="GLUTAMINE SYNTHETASE 2 CYTOPLASMIC"/>
    <property type="match status" value="1"/>
</dbReference>
<dbReference type="EMBL" id="CAXAMM010010779">
    <property type="protein sequence ID" value="CAK9024192.1"/>
    <property type="molecule type" value="Genomic_DNA"/>
</dbReference>
<evidence type="ECO:0000256" key="8">
    <source>
        <dbReference type="RuleBase" id="RU000384"/>
    </source>
</evidence>
<dbReference type="PROSITE" id="PS00180">
    <property type="entry name" value="GLNA_1"/>
    <property type="match status" value="1"/>
</dbReference>
<dbReference type="Gene3D" id="3.30.590.10">
    <property type="entry name" value="Glutamine synthetase/guanido kinase, catalytic domain"/>
    <property type="match status" value="1"/>
</dbReference>
<evidence type="ECO:0000256" key="2">
    <source>
        <dbReference type="ARBA" id="ARBA00012937"/>
    </source>
</evidence>
<gene>
    <name evidence="14" type="ORF">SCF082_LOCUS16513</name>
</gene>
<comment type="caution">
    <text evidence="14">The sequence shown here is derived from an EMBL/GenBank/DDBJ whole genome shotgun (WGS) entry which is preliminary data.</text>
</comment>
<feature type="domain" description="GS catalytic" evidence="13">
    <location>
        <begin position="119"/>
        <end position="481"/>
    </location>
</feature>
<dbReference type="InterPro" id="IPR008146">
    <property type="entry name" value="Gln_synth_cat_dom"/>
</dbReference>
<dbReference type="Proteomes" id="UP001642464">
    <property type="component" value="Unassembled WGS sequence"/>
</dbReference>
<dbReference type="InterPro" id="IPR027302">
    <property type="entry name" value="Gln_synth_N_conserv_site"/>
</dbReference>
<organism evidence="14 15">
    <name type="scientific">Durusdinium trenchii</name>
    <dbReference type="NCBI Taxonomy" id="1381693"/>
    <lineage>
        <taxon>Eukaryota</taxon>
        <taxon>Sar</taxon>
        <taxon>Alveolata</taxon>
        <taxon>Dinophyceae</taxon>
        <taxon>Suessiales</taxon>
        <taxon>Symbiodiniaceae</taxon>
        <taxon>Durusdinium</taxon>
    </lineage>
</organism>
<dbReference type="Pfam" id="PF00120">
    <property type="entry name" value="Gln-synt_C"/>
    <property type="match status" value="1"/>
</dbReference>
<evidence type="ECO:0000256" key="4">
    <source>
        <dbReference type="ARBA" id="ARBA00022741"/>
    </source>
</evidence>
<dbReference type="SUPFAM" id="SSF55931">
    <property type="entry name" value="Glutamine synthetase/guanido kinase"/>
    <property type="match status" value="1"/>
</dbReference>
<feature type="region of interest" description="Disordered" evidence="10">
    <location>
        <begin position="1205"/>
        <end position="1227"/>
    </location>
</feature>
<evidence type="ECO:0000313" key="14">
    <source>
        <dbReference type="EMBL" id="CAK9024192.1"/>
    </source>
</evidence>
<accession>A0ABP0KBL0</accession>
<proteinExistence type="inferred from homology"/>
<protein>
    <recommendedName>
        <fullName evidence="2 9">Glutamine synthetase</fullName>
        <ecNumber evidence="2 9">6.3.1.2</ecNumber>
    </recommendedName>
</protein>
<keyword evidence="3 9" id="KW-0436">Ligase</keyword>